<gene>
    <name evidence="1" type="ORF">TNCT_180401</name>
</gene>
<dbReference type="OrthoDB" id="6435222at2759"/>
<dbReference type="Proteomes" id="UP000887116">
    <property type="component" value="Unassembled WGS sequence"/>
</dbReference>
<organism evidence="1 2">
    <name type="scientific">Trichonephila clavata</name>
    <name type="common">Joro spider</name>
    <name type="synonym">Nephila clavata</name>
    <dbReference type="NCBI Taxonomy" id="2740835"/>
    <lineage>
        <taxon>Eukaryota</taxon>
        <taxon>Metazoa</taxon>
        <taxon>Ecdysozoa</taxon>
        <taxon>Arthropoda</taxon>
        <taxon>Chelicerata</taxon>
        <taxon>Arachnida</taxon>
        <taxon>Araneae</taxon>
        <taxon>Araneomorphae</taxon>
        <taxon>Entelegynae</taxon>
        <taxon>Araneoidea</taxon>
        <taxon>Nephilidae</taxon>
        <taxon>Trichonephila</taxon>
    </lineage>
</organism>
<name>A0A8X6IRY5_TRICU</name>
<dbReference type="AlphaFoldDB" id="A0A8X6IRY5"/>
<evidence type="ECO:0000313" key="2">
    <source>
        <dbReference type="Proteomes" id="UP000887116"/>
    </source>
</evidence>
<keyword evidence="2" id="KW-1185">Reference proteome</keyword>
<evidence type="ECO:0000313" key="1">
    <source>
        <dbReference type="EMBL" id="GFR27379.1"/>
    </source>
</evidence>
<proteinExistence type="predicted"/>
<dbReference type="EMBL" id="BMAO01028781">
    <property type="protein sequence ID" value="GFR27379.1"/>
    <property type="molecule type" value="Genomic_DNA"/>
</dbReference>
<reference evidence="1" key="1">
    <citation type="submission" date="2020-07" db="EMBL/GenBank/DDBJ databases">
        <title>Multicomponent nature underlies the extraordinary mechanical properties of spider dragline silk.</title>
        <authorList>
            <person name="Kono N."/>
            <person name="Nakamura H."/>
            <person name="Mori M."/>
            <person name="Yoshida Y."/>
            <person name="Ohtoshi R."/>
            <person name="Malay A.D."/>
            <person name="Moran D.A.P."/>
            <person name="Tomita M."/>
            <person name="Numata K."/>
            <person name="Arakawa K."/>
        </authorList>
    </citation>
    <scope>NUCLEOTIDE SEQUENCE</scope>
</reference>
<accession>A0A8X6IRY5</accession>
<comment type="caution">
    <text evidence="1">The sequence shown here is derived from an EMBL/GenBank/DDBJ whole genome shotgun (WGS) entry which is preliminary data.</text>
</comment>
<sequence length="108" mass="12472">MIRSLVGRFEELSSVAYRPGRGAHRNIYSEDSVETVQQSVADDPSVSTRCRSSQLGISRTTLGRILKFDLRCTHTKLKLCKHCYRQTPNNDYNTLFVLHNYPHKLIFK</sequence>
<protein>
    <submittedName>
        <fullName evidence="1">Uncharacterized protein</fullName>
    </submittedName>
</protein>